<sequence length="130" mass="14086">MSDTEQQAKATTPEDVVMEEEDAPVTTNDQDVVPATDEEPAATEPEAKETNDKPAANEKPASSKNKSKAGQSARKESGTVNRKMGGKFAKADAKESNKGKYKVGDLCLGRVKGFPFWRRVRDRTLEGEAA</sequence>
<name>A0ACC2W5U4_9TREE</name>
<dbReference type="Proteomes" id="UP001230649">
    <property type="component" value="Unassembled WGS sequence"/>
</dbReference>
<dbReference type="EMBL" id="JASBWS010000041">
    <property type="protein sequence ID" value="KAJ9106791.1"/>
    <property type="molecule type" value="Genomic_DNA"/>
</dbReference>
<reference evidence="1" key="1">
    <citation type="submission" date="2023-04" db="EMBL/GenBank/DDBJ databases">
        <title>Draft Genome sequencing of Naganishia species isolated from polar environments using Oxford Nanopore Technology.</title>
        <authorList>
            <person name="Leo P."/>
            <person name="Venkateswaran K."/>
        </authorList>
    </citation>
    <scope>NUCLEOTIDE SEQUENCE</scope>
    <source>
        <strain evidence="1">MNA-CCFEE 5262</strain>
    </source>
</reference>
<proteinExistence type="predicted"/>
<keyword evidence="2" id="KW-1185">Reference proteome</keyword>
<protein>
    <submittedName>
        <fullName evidence="1">Uncharacterized protein</fullName>
    </submittedName>
</protein>
<comment type="caution">
    <text evidence="1">The sequence shown here is derived from an EMBL/GenBank/DDBJ whole genome shotgun (WGS) entry which is preliminary data.</text>
</comment>
<evidence type="ECO:0000313" key="2">
    <source>
        <dbReference type="Proteomes" id="UP001230649"/>
    </source>
</evidence>
<gene>
    <name evidence="1" type="ORF">QFC20_003975</name>
</gene>
<organism evidence="1 2">
    <name type="scientific">Naganishia adeliensis</name>
    <dbReference type="NCBI Taxonomy" id="92952"/>
    <lineage>
        <taxon>Eukaryota</taxon>
        <taxon>Fungi</taxon>
        <taxon>Dikarya</taxon>
        <taxon>Basidiomycota</taxon>
        <taxon>Agaricomycotina</taxon>
        <taxon>Tremellomycetes</taxon>
        <taxon>Filobasidiales</taxon>
        <taxon>Filobasidiaceae</taxon>
        <taxon>Naganishia</taxon>
    </lineage>
</organism>
<evidence type="ECO:0000313" key="1">
    <source>
        <dbReference type="EMBL" id="KAJ9106791.1"/>
    </source>
</evidence>
<accession>A0ACC2W5U4</accession>